<gene>
    <name evidence="1" type="ORF">IM725_16610</name>
</gene>
<feature type="non-terminal residue" evidence="1">
    <location>
        <position position="41"/>
    </location>
</feature>
<dbReference type="SUPFAM" id="SSF52309">
    <property type="entry name" value="N-(deoxy)ribosyltransferase-like"/>
    <property type="match status" value="1"/>
</dbReference>
<accession>A0ABR9SKA3</accession>
<proteinExistence type="predicted"/>
<dbReference type="EMBL" id="JADDOJ010000084">
    <property type="protein sequence ID" value="MBE7942197.1"/>
    <property type="molecule type" value="Genomic_DNA"/>
</dbReference>
<evidence type="ECO:0000313" key="2">
    <source>
        <dbReference type="Proteomes" id="UP000715965"/>
    </source>
</evidence>
<reference evidence="1 2" key="1">
    <citation type="submission" date="2020-10" db="EMBL/GenBank/DDBJ databases">
        <title>Draft genome of Ramlibacter aquaticus LMG 30558.</title>
        <authorList>
            <person name="Props R."/>
        </authorList>
    </citation>
    <scope>NUCLEOTIDE SEQUENCE [LARGE SCALE GENOMIC DNA]</scope>
    <source>
        <strain evidence="1 2">LMG 30558</strain>
    </source>
</reference>
<dbReference type="Gene3D" id="3.40.50.450">
    <property type="match status" value="1"/>
</dbReference>
<keyword evidence="2" id="KW-1185">Reference proteome</keyword>
<protein>
    <submittedName>
        <fullName evidence="1">Nucleoside 2-deoxyribosyltransferase</fullName>
    </submittedName>
</protein>
<sequence length="41" mass="4233">MPRVYLAGPDVFRPDAEAFGRALAQACAALGLQGVFPLDGA</sequence>
<dbReference type="InterPro" id="IPR007710">
    <property type="entry name" value="Nucleoside_deoxyribTrfase"/>
</dbReference>
<name>A0ABR9SKA3_9BURK</name>
<dbReference type="Pfam" id="PF05014">
    <property type="entry name" value="Nuc_deoxyrib_tr"/>
    <property type="match status" value="1"/>
</dbReference>
<dbReference type="Proteomes" id="UP000715965">
    <property type="component" value="Unassembled WGS sequence"/>
</dbReference>
<organism evidence="1 2">
    <name type="scientific">Ramlibacter aquaticus</name>
    <dbReference type="NCBI Taxonomy" id="2780094"/>
    <lineage>
        <taxon>Bacteria</taxon>
        <taxon>Pseudomonadati</taxon>
        <taxon>Pseudomonadota</taxon>
        <taxon>Betaproteobacteria</taxon>
        <taxon>Burkholderiales</taxon>
        <taxon>Comamonadaceae</taxon>
        <taxon>Ramlibacter</taxon>
    </lineage>
</organism>
<comment type="caution">
    <text evidence="1">The sequence shown here is derived from an EMBL/GenBank/DDBJ whole genome shotgun (WGS) entry which is preliminary data.</text>
</comment>
<evidence type="ECO:0000313" key="1">
    <source>
        <dbReference type="EMBL" id="MBE7942197.1"/>
    </source>
</evidence>